<organism evidence="2 3">
    <name type="scientific">Wickerhamomyces anomalus (strain ATCC 58044 / CBS 1984 / NCYC 433 / NRRL Y-366-8)</name>
    <name type="common">Yeast</name>
    <name type="synonym">Hansenula anomala</name>
    <dbReference type="NCBI Taxonomy" id="683960"/>
    <lineage>
        <taxon>Eukaryota</taxon>
        <taxon>Fungi</taxon>
        <taxon>Dikarya</taxon>
        <taxon>Ascomycota</taxon>
        <taxon>Saccharomycotina</taxon>
        <taxon>Saccharomycetes</taxon>
        <taxon>Phaffomycetales</taxon>
        <taxon>Wickerhamomycetaceae</taxon>
        <taxon>Wickerhamomyces</taxon>
    </lineage>
</organism>
<dbReference type="Pfam" id="PF16363">
    <property type="entry name" value="GDP_Man_Dehyd"/>
    <property type="match status" value="1"/>
</dbReference>
<dbReference type="Gene3D" id="3.40.50.720">
    <property type="entry name" value="NAD(P)-binding Rossmann-like Domain"/>
    <property type="match status" value="1"/>
</dbReference>
<dbReference type="InterPro" id="IPR016040">
    <property type="entry name" value="NAD(P)-bd_dom"/>
</dbReference>
<name>A0A1E3P9J5_WICAA</name>
<proteinExistence type="predicted"/>
<dbReference type="STRING" id="683960.A0A1E3P9J5"/>
<evidence type="ECO:0000259" key="1">
    <source>
        <dbReference type="Pfam" id="PF16363"/>
    </source>
</evidence>
<evidence type="ECO:0000313" key="2">
    <source>
        <dbReference type="EMBL" id="ODQ61557.1"/>
    </source>
</evidence>
<dbReference type="PANTHER" id="PTHR43000">
    <property type="entry name" value="DTDP-D-GLUCOSE 4,6-DEHYDRATASE-RELATED"/>
    <property type="match status" value="1"/>
</dbReference>
<dbReference type="Gene3D" id="3.90.25.10">
    <property type="entry name" value="UDP-galactose 4-epimerase, domain 1"/>
    <property type="match status" value="1"/>
</dbReference>
<dbReference type="SUPFAM" id="SSF51735">
    <property type="entry name" value="NAD(P)-binding Rossmann-fold domains"/>
    <property type="match status" value="1"/>
</dbReference>
<dbReference type="GO" id="GO:0009225">
    <property type="term" value="P:nucleotide-sugar metabolic process"/>
    <property type="evidence" value="ECO:0007669"/>
    <property type="project" value="UniProtKB-ARBA"/>
</dbReference>
<dbReference type="FunFam" id="3.40.50.720:FF:000304">
    <property type="entry name" value="UDP-glucose 4,6-dehydratase"/>
    <property type="match status" value="1"/>
</dbReference>
<dbReference type="RefSeq" id="XP_019040764.1">
    <property type="nucleotide sequence ID" value="XM_019184257.1"/>
</dbReference>
<gene>
    <name evidence="2" type="ORF">WICANDRAFT_75766</name>
</gene>
<sequence length="326" mass="37354">MTMKEHVLITGGAGFLGSHFVNHVVPKYPQMDFLVIDKLNYASGFNTHLIKVGGYSNYEFIEFDLSKDFDKLLEIVESHHITQVINFAAESCVDKSFKDPIFFTMNNILSTQYLLECCRLVEWEIKFLHISTDEVYGEQENTVDEKGILNPTNPYAATKASCDLIIQSYIYSYKLPISIIRSNNVYGLGQYPEKIIPMVIDVLNKRLKGGDDKIPIHGDGHYKRTYLYISDFLKGVELIWGKQMGGECFGQVYNICGDDDYEISNLELIKLICGGFDMDYRECIEFVDDRNYNDSRYLLNCDKIKQLGWEPKIGLKLGLSKIIQSI</sequence>
<reference evidence="2 3" key="1">
    <citation type="journal article" date="2016" name="Proc. Natl. Acad. Sci. U.S.A.">
        <title>Comparative genomics of biotechnologically important yeasts.</title>
        <authorList>
            <person name="Riley R."/>
            <person name="Haridas S."/>
            <person name="Wolfe K.H."/>
            <person name="Lopes M.R."/>
            <person name="Hittinger C.T."/>
            <person name="Goeker M."/>
            <person name="Salamov A.A."/>
            <person name="Wisecaver J.H."/>
            <person name="Long T.M."/>
            <person name="Calvey C.H."/>
            <person name="Aerts A.L."/>
            <person name="Barry K.W."/>
            <person name="Choi C."/>
            <person name="Clum A."/>
            <person name="Coughlan A.Y."/>
            <person name="Deshpande S."/>
            <person name="Douglass A.P."/>
            <person name="Hanson S.J."/>
            <person name="Klenk H.-P."/>
            <person name="LaButti K.M."/>
            <person name="Lapidus A."/>
            <person name="Lindquist E.A."/>
            <person name="Lipzen A.M."/>
            <person name="Meier-Kolthoff J.P."/>
            <person name="Ohm R.A."/>
            <person name="Otillar R.P."/>
            <person name="Pangilinan J.L."/>
            <person name="Peng Y."/>
            <person name="Rokas A."/>
            <person name="Rosa C.A."/>
            <person name="Scheuner C."/>
            <person name="Sibirny A.A."/>
            <person name="Slot J.C."/>
            <person name="Stielow J.B."/>
            <person name="Sun H."/>
            <person name="Kurtzman C.P."/>
            <person name="Blackwell M."/>
            <person name="Grigoriev I.V."/>
            <person name="Jeffries T.W."/>
        </authorList>
    </citation>
    <scope>NUCLEOTIDE SEQUENCE [LARGE SCALE GENOMIC DNA]</scope>
    <source>
        <strain evidence="3">ATCC 58044 / CBS 1984 / NCYC 433 / NRRL Y-366-8</strain>
    </source>
</reference>
<keyword evidence="3" id="KW-1185">Reference proteome</keyword>
<dbReference type="GeneID" id="30201503"/>
<evidence type="ECO:0000313" key="3">
    <source>
        <dbReference type="Proteomes" id="UP000094112"/>
    </source>
</evidence>
<protein>
    <recommendedName>
        <fullName evidence="1">NAD(P)-binding domain-containing protein</fullName>
    </recommendedName>
</protein>
<dbReference type="InterPro" id="IPR036291">
    <property type="entry name" value="NAD(P)-bd_dom_sf"/>
</dbReference>
<dbReference type="EMBL" id="KV454208">
    <property type="protein sequence ID" value="ODQ61557.1"/>
    <property type="molecule type" value="Genomic_DNA"/>
</dbReference>
<accession>A0A1E3P9J5</accession>
<feature type="domain" description="NAD(P)-binding" evidence="1">
    <location>
        <begin position="8"/>
        <end position="320"/>
    </location>
</feature>
<dbReference type="Proteomes" id="UP000094112">
    <property type="component" value="Unassembled WGS sequence"/>
</dbReference>
<dbReference type="AlphaFoldDB" id="A0A1E3P9J5"/>
<dbReference type="OrthoDB" id="331544at2759"/>